<dbReference type="EMBL" id="JACIEV010000005">
    <property type="protein sequence ID" value="MBB4154297.1"/>
    <property type="molecule type" value="Genomic_DNA"/>
</dbReference>
<protein>
    <submittedName>
        <fullName evidence="2">Putative N-acetyltransferase YhbS</fullName>
    </submittedName>
</protein>
<dbReference type="GO" id="GO:0016747">
    <property type="term" value="F:acyltransferase activity, transferring groups other than amino-acyl groups"/>
    <property type="evidence" value="ECO:0007669"/>
    <property type="project" value="InterPro"/>
</dbReference>
<sequence length="170" mass="17855">MVDFVPLASVDPAAVEALLDHAFGTGRHARTAYKVRGDAAPIDALCLAAVEDGALVGTIQCWPITLTDNEGITHPLVMIGPVAVEPARQRDGLGRMLMTHALNAAAAQGLDQAMMLIGDPAYYGRFFGFDAAATAGWRLPGPVERERLLAKGRDVPAVAGELGPRVTVEA</sequence>
<evidence type="ECO:0000259" key="1">
    <source>
        <dbReference type="PROSITE" id="PS51186"/>
    </source>
</evidence>
<keyword evidence="2" id="KW-0808">Transferase</keyword>
<dbReference type="Proteomes" id="UP000529795">
    <property type="component" value="Unassembled WGS sequence"/>
</dbReference>
<proteinExistence type="predicted"/>
<dbReference type="InterPro" id="IPR000182">
    <property type="entry name" value="GNAT_dom"/>
</dbReference>
<evidence type="ECO:0000313" key="3">
    <source>
        <dbReference type="Proteomes" id="UP000529795"/>
    </source>
</evidence>
<accession>A0A840FF85</accession>
<dbReference type="AlphaFoldDB" id="A0A840FF85"/>
<dbReference type="CDD" id="cd04301">
    <property type="entry name" value="NAT_SF"/>
    <property type="match status" value="1"/>
</dbReference>
<gene>
    <name evidence="2" type="ORF">GGQ80_002207</name>
</gene>
<comment type="caution">
    <text evidence="2">The sequence shown here is derived from an EMBL/GenBank/DDBJ whole genome shotgun (WGS) entry which is preliminary data.</text>
</comment>
<dbReference type="InterPro" id="IPR016181">
    <property type="entry name" value="Acyl_CoA_acyltransferase"/>
</dbReference>
<dbReference type="RefSeq" id="WP_183984658.1">
    <property type="nucleotide sequence ID" value="NZ_JACIEV010000005.1"/>
</dbReference>
<dbReference type="Pfam" id="PF00583">
    <property type="entry name" value="Acetyltransf_1"/>
    <property type="match status" value="1"/>
</dbReference>
<organism evidence="2 3">
    <name type="scientific">Sphingomonas jinjuensis</name>
    <dbReference type="NCBI Taxonomy" id="535907"/>
    <lineage>
        <taxon>Bacteria</taxon>
        <taxon>Pseudomonadati</taxon>
        <taxon>Pseudomonadota</taxon>
        <taxon>Alphaproteobacteria</taxon>
        <taxon>Sphingomonadales</taxon>
        <taxon>Sphingomonadaceae</taxon>
        <taxon>Sphingomonas</taxon>
    </lineage>
</organism>
<dbReference type="Gene3D" id="3.40.630.30">
    <property type="match status" value="1"/>
</dbReference>
<keyword evidence="3" id="KW-1185">Reference proteome</keyword>
<dbReference type="SUPFAM" id="SSF55729">
    <property type="entry name" value="Acyl-CoA N-acyltransferases (Nat)"/>
    <property type="match status" value="1"/>
</dbReference>
<name>A0A840FF85_9SPHN</name>
<reference evidence="2 3" key="1">
    <citation type="submission" date="2020-08" db="EMBL/GenBank/DDBJ databases">
        <title>Genomic Encyclopedia of Type Strains, Phase IV (KMG-IV): sequencing the most valuable type-strain genomes for metagenomic binning, comparative biology and taxonomic classification.</title>
        <authorList>
            <person name="Goeker M."/>
        </authorList>
    </citation>
    <scope>NUCLEOTIDE SEQUENCE [LARGE SCALE GENOMIC DNA]</scope>
    <source>
        <strain evidence="2 3">YC6723</strain>
    </source>
</reference>
<evidence type="ECO:0000313" key="2">
    <source>
        <dbReference type="EMBL" id="MBB4154297.1"/>
    </source>
</evidence>
<dbReference type="PROSITE" id="PS51186">
    <property type="entry name" value="GNAT"/>
    <property type="match status" value="1"/>
</dbReference>
<feature type="domain" description="N-acetyltransferase" evidence="1">
    <location>
        <begin position="2"/>
        <end position="154"/>
    </location>
</feature>